<keyword evidence="3" id="KW-0805">Transcription regulation</keyword>
<dbReference type="CDD" id="cd12148">
    <property type="entry name" value="fungal_TF_MHR"/>
    <property type="match status" value="1"/>
</dbReference>
<feature type="region of interest" description="Disordered" evidence="7">
    <location>
        <begin position="58"/>
        <end position="110"/>
    </location>
</feature>
<feature type="domain" description="Zn(2)-C6 fungal-type" evidence="8">
    <location>
        <begin position="120"/>
        <end position="149"/>
    </location>
</feature>
<dbReference type="PANTHER" id="PTHR47540:SF2">
    <property type="entry name" value="ZN(II)2CYS6 TRANSCRIPTION FACTOR (EUROFUNG)"/>
    <property type="match status" value="1"/>
</dbReference>
<dbReference type="PANTHER" id="PTHR47540">
    <property type="entry name" value="THIAMINE REPRESSIBLE GENES REGULATORY PROTEIN THI5"/>
    <property type="match status" value="1"/>
</dbReference>
<evidence type="ECO:0000256" key="3">
    <source>
        <dbReference type="ARBA" id="ARBA00023015"/>
    </source>
</evidence>
<dbReference type="GO" id="GO:0008270">
    <property type="term" value="F:zinc ion binding"/>
    <property type="evidence" value="ECO:0007669"/>
    <property type="project" value="InterPro"/>
</dbReference>
<dbReference type="SMART" id="SM00906">
    <property type="entry name" value="Fungal_trans"/>
    <property type="match status" value="1"/>
</dbReference>
<feature type="region of interest" description="Disordered" evidence="7">
    <location>
        <begin position="798"/>
        <end position="830"/>
    </location>
</feature>
<keyword evidence="2" id="KW-0479">Metal-binding</keyword>
<dbReference type="SMART" id="SM00066">
    <property type="entry name" value="GAL4"/>
    <property type="match status" value="2"/>
</dbReference>
<dbReference type="GO" id="GO:0006351">
    <property type="term" value="P:DNA-templated transcription"/>
    <property type="evidence" value="ECO:0007669"/>
    <property type="project" value="InterPro"/>
</dbReference>
<keyword evidence="4" id="KW-0238">DNA-binding</keyword>
<gene>
    <name evidence="9" type="ORF">B0T25DRAFT_614875</name>
</gene>
<evidence type="ECO:0000256" key="5">
    <source>
        <dbReference type="ARBA" id="ARBA00023163"/>
    </source>
</evidence>
<reference evidence="9" key="1">
    <citation type="journal article" date="2023" name="Mol. Phylogenet. Evol.">
        <title>Genome-scale phylogeny and comparative genomics of the fungal order Sordariales.</title>
        <authorList>
            <person name="Hensen N."/>
            <person name="Bonometti L."/>
            <person name="Westerberg I."/>
            <person name="Brannstrom I.O."/>
            <person name="Guillou S."/>
            <person name="Cros-Aarteil S."/>
            <person name="Calhoun S."/>
            <person name="Haridas S."/>
            <person name="Kuo A."/>
            <person name="Mondo S."/>
            <person name="Pangilinan J."/>
            <person name="Riley R."/>
            <person name="LaButti K."/>
            <person name="Andreopoulos B."/>
            <person name="Lipzen A."/>
            <person name="Chen C."/>
            <person name="Yan M."/>
            <person name="Daum C."/>
            <person name="Ng V."/>
            <person name="Clum A."/>
            <person name="Steindorff A."/>
            <person name="Ohm R.A."/>
            <person name="Martin F."/>
            <person name="Silar P."/>
            <person name="Natvig D.O."/>
            <person name="Lalanne C."/>
            <person name="Gautier V."/>
            <person name="Ament-Velasquez S.L."/>
            <person name="Kruys A."/>
            <person name="Hutchinson M.I."/>
            <person name="Powell A.J."/>
            <person name="Barry K."/>
            <person name="Miller A.N."/>
            <person name="Grigoriev I.V."/>
            <person name="Debuchy R."/>
            <person name="Gladieux P."/>
            <person name="Hiltunen Thoren M."/>
            <person name="Johannesson H."/>
        </authorList>
    </citation>
    <scope>NUCLEOTIDE SEQUENCE</scope>
    <source>
        <strain evidence="9">CBS 955.72</strain>
    </source>
</reference>
<evidence type="ECO:0000256" key="6">
    <source>
        <dbReference type="ARBA" id="ARBA00023242"/>
    </source>
</evidence>
<proteinExistence type="predicted"/>
<dbReference type="PROSITE" id="PS50048">
    <property type="entry name" value="ZN2_CY6_FUNGAL_2"/>
    <property type="match status" value="2"/>
</dbReference>
<evidence type="ECO:0000313" key="9">
    <source>
        <dbReference type="EMBL" id="KAK3343669.1"/>
    </source>
</evidence>
<evidence type="ECO:0000259" key="8">
    <source>
        <dbReference type="PROSITE" id="PS50048"/>
    </source>
</evidence>
<keyword evidence="10" id="KW-1185">Reference proteome</keyword>
<dbReference type="GO" id="GO:0005634">
    <property type="term" value="C:nucleus"/>
    <property type="evidence" value="ECO:0007669"/>
    <property type="project" value="UniProtKB-SubCell"/>
</dbReference>
<dbReference type="CDD" id="cd00067">
    <property type="entry name" value="GAL4"/>
    <property type="match status" value="2"/>
</dbReference>
<name>A0AAJ0H8B8_9PEZI</name>
<evidence type="ECO:0000256" key="2">
    <source>
        <dbReference type="ARBA" id="ARBA00022723"/>
    </source>
</evidence>
<feature type="region of interest" description="Disordered" evidence="7">
    <location>
        <begin position="233"/>
        <end position="260"/>
    </location>
</feature>
<dbReference type="GO" id="GO:0045944">
    <property type="term" value="P:positive regulation of transcription by RNA polymerase II"/>
    <property type="evidence" value="ECO:0007669"/>
    <property type="project" value="TreeGrafter"/>
</dbReference>
<dbReference type="PROSITE" id="PS00463">
    <property type="entry name" value="ZN2_CY6_FUNGAL_1"/>
    <property type="match status" value="1"/>
</dbReference>
<dbReference type="InterPro" id="IPR051711">
    <property type="entry name" value="Stress_Response_Reg"/>
</dbReference>
<comment type="subcellular location">
    <subcellularLocation>
        <location evidence="1">Nucleus</location>
    </subcellularLocation>
</comment>
<dbReference type="InterPro" id="IPR001138">
    <property type="entry name" value="Zn2Cys6_DnaBD"/>
</dbReference>
<evidence type="ECO:0000313" key="10">
    <source>
        <dbReference type="Proteomes" id="UP001275084"/>
    </source>
</evidence>
<protein>
    <submittedName>
        <fullName evidence="9">Fungal-specific transcription factor domain-containing protein</fullName>
    </submittedName>
</protein>
<dbReference type="GO" id="GO:0043565">
    <property type="term" value="F:sequence-specific DNA binding"/>
    <property type="evidence" value="ECO:0007669"/>
    <property type="project" value="TreeGrafter"/>
</dbReference>
<comment type="caution">
    <text evidence="9">The sequence shown here is derived from an EMBL/GenBank/DDBJ whole genome shotgun (WGS) entry which is preliminary data.</text>
</comment>
<dbReference type="AlphaFoldDB" id="A0AAJ0H8B8"/>
<dbReference type="EMBL" id="JAUIQD010000007">
    <property type="protein sequence ID" value="KAK3343669.1"/>
    <property type="molecule type" value="Genomic_DNA"/>
</dbReference>
<dbReference type="InterPro" id="IPR036864">
    <property type="entry name" value="Zn2-C6_fun-type_DNA-bd_sf"/>
</dbReference>
<dbReference type="Pfam" id="PF00172">
    <property type="entry name" value="Zn_clus"/>
    <property type="match status" value="2"/>
</dbReference>
<dbReference type="Pfam" id="PF04082">
    <property type="entry name" value="Fungal_trans"/>
    <property type="match status" value="1"/>
</dbReference>
<dbReference type="GO" id="GO:0000981">
    <property type="term" value="F:DNA-binding transcription factor activity, RNA polymerase II-specific"/>
    <property type="evidence" value="ECO:0007669"/>
    <property type="project" value="InterPro"/>
</dbReference>
<organism evidence="9 10">
    <name type="scientific">Lasiosphaeria hispida</name>
    <dbReference type="NCBI Taxonomy" id="260671"/>
    <lineage>
        <taxon>Eukaryota</taxon>
        <taxon>Fungi</taxon>
        <taxon>Dikarya</taxon>
        <taxon>Ascomycota</taxon>
        <taxon>Pezizomycotina</taxon>
        <taxon>Sordariomycetes</taxon>
        <taxon>Sordariomycetidae</taxon>
        <taxon>Sordariales</taxon>
        <taxon>Lasiosphaeriaceae</taxon>
        <taxon>Lasiosphaeria</taxon>
    </lineage>
</organism>
<dbReference type="Gene3D" id="4.10.240.10">
    <property type="entry name" value="Zn(2)-C6 fungal-type DNA-binding domain"/>
    <property type="match status" value="1"/>
</dbReference>
<dbReference type="Proteomes" id="UP001275084">
    <property type="component" value="Unassembled WGS sequence"/>
</dbReference>
<dbReference type="InterPro" id="IPR007219">
    <property type="entry name" value="XnlR_reg_dom"/>
</dbReference>
<reference evidence="9" key="2">
    <citation type="submission" date="2023-06" db="EMBL/GenBank/DDBJ databases">
        <authorList>
            <consortium name="Lawrence Berkeley National Laboratory"/>
            <person name="Haridas S."/>
            <person name="Hensen N."/>
            <person name="Bonometti L."/>
            <person name="Westerberg I."/>
            <person name="Brannstrom I.O."/>
            <person name="Guillou S."/>
            <person name="Cros-Aarteil S."/>
            <person name="Calhoun S."/>
            <person name="Kuo A."/>
            <person name="Mondo S."/>
            <person name="Pangilinan J."/>
            <person name="Riley R."/>
            <person name="Labutti K."/>
            <person name="Andreopoulos B."/>
            <person name="Lipzen A."/>
            <person name="Chen C."/>
            <person name="Yanf M."/>
            <person name="Daum C."/>
            <person name="Ng V."/>
            <person name="Clum A."/>
            <person name="Steindorff A."/>
            <person name="Ohm R."/>
            <person name="Martin F."/>
            <person name="Silar P."/>
            <person name="Natvig D."/>
            <person name="Lalanne C."/>
            <person name="Gautier V."/>
            <person name="Ament-Velasquez S.L."/>
            <person name="Kruys A."/>
            <person name="Hutchinson M.I."/>
            <person name="Powell A.J."/>
            <person name="Barry K."/>
            <person name="Miller A.N."/>
            <person name="Grigoriev I.V."/>
            <person name="Debuchy R."/>
            <person name="Gladieux P."/>
            <person name="Thoren M.H."/>
            <person name="Johannesson H."/>
        </authorList>
    </citation>
    <scope>NUCLEOTIDE SEQUENCE</scope>
    <source>
        <strain evidence="9">CBS 955.72</strain>
    </source>
</reference>
<feature type="domain" description="Zn(2)-C6 fungal-type" evidence="8">
    <location>
        <begin position="194"/>
        <end position="223"/>
    </location>
</feature>
<keyword evidence="5" id="KW-0804">Transcription</keyword>
<evidence type="ECO:0000256" key="4">
    <source>
        <dbReference type="ARBA" id="ARBA00023125"/>
    </source>
</evidence>
<accession>A0AAJ0H8B8</accession>
<feature type="compositionally biased region" description="Low complexity" evidence="7">
    <location>
        <begin position="803"/>
        <end position="812"/>
    </location>
</feature>
<keyword evidence="6" id="KW-0539">Nucleus</keyword>
<sequence>MSTHNRQQFVPVDDGVDINVLNAAASAVASTFANSADTPAHNYISIAPRNTPAFTDVNSAAADAPPRPISPSQYSDSGLPPIQPLLPQYQPKPKVKWKRKRNPESEYDSEPKVIKRISRACDNCTGRRMKCQGFLPCDNCTKRGLTCSYVKPHVRGRIVTPPPPPEDDPGARNYAPNFRIHGKDQRFRSWNLRACDRCRIEEEDCSGKLPCSGCFTMRVECSFKLRPGSHYLSGGVDPSTVSRQRASDSAGADDTLPDAEGPLVLPAEEALKPLDPETQKLQPALRYANERTPPLVFLHRAWKKIAEAHARWTQGEPPHNSGDRIVMPLGDQPFDESHPFKLPEQHRWAELLEQFLEGGSATFHFLHHPSVRTWMEAVEKNYSTRADLSRGVGPVRTAIVLMALALGSFWRDRAHRDKRKNKVDEWIWTLNFGDQVFTTALRLTDPEKSNPSLELVQARLLQDIYLFSTHRTTQGWLNFGNTLQMITALGLHRRLGRNRGLGLDVTENPNYVKIQLERRVFWSAYILDKQLSLMFGRPSHFSDDTTDQELPDAINDEDASPIGPFRASPSDSYVHAMVAHAKLNKLVERTVREVYSLREMPDDYRLVAALNLGLKLDYWREHRPPILAHHRLTTLLPIFRRQATILKLAYCHAEMLIHRPFLMIQYPTTGERKADADSSIRKCVRAAKDALQLVVSLYRDLDKIQYKAFWFAHYVGYCAATIMWLVPHVRERQLIFGGPEFRGNEKTDKEISDFAVKLFAAYFSDSSHPYSPCVRWAIIMKEIIAEADVQLKRVPVQENEPQNTNDENSTADADADADGQDESDEDGSPNEQLLEDAFRAHWEADIPVPAPPAPAGPPPYKSPLAHLAPPGVPFVPPLRLWDTWKITDWLDLDSAAFGPISDFAPPPSLGEL</sequence>
<evidence type="ECO:0000256" key="1">
    <source>
        <dbReference type="ARBA" id="ARBA00004123"/>
    </source>
</evidence>
<dbReference type="SUPFAM" id="SSF57701">
    <property type="entry name" value="Zn2/Cys6 DNA-binding domain"/>
    <property type="match status" value="2"/>
</dbReference>
<evidence type="ECO:0000256" key="7">
    <source>
        <dbReference type="SAM" id="MobiDB-lite"/>
    </source>
</evidence>
<feature type="compositionally biased region" description="Acidic residues" evidence="7">
    <location>
        <begin position="813"/>
        <end position="828"/>
    </location>
</feature>